<evidence type="ECO:0000256" key="1">
    <source>
        <dbReference type="ARBA" id="ARBA00009481"/>
    </source>
</evidence>
<dbReference type="Proteomes" id="UP000320948">
    <property type="component" value="Unassembled WGS sequence"/>
</dbReference>
<keyword evidence="3 6" id="KW-0808">Transferase</keyword>
<evidence type="ECO:0000256" key="3">
    <source>
        <dbReference type="ARBA" id="ARBA00022679"/>
    </source>
</evidence>
<dbReference type="PANTHER" id="PTHR12526">
    <property type="entry name" value="GLYCOSYLTRANSFERASE"/>
    <property type="match status" value="1"/>
</dbReference>
<dbReference type="InterPro" id="IPR001296">
    <property type="entry name" value="Glyco_trans_1"/>
</dbReference>
<dbReference type="EMBL" id="VAFM01000001">
    <property type="protein sequence ID" value="TKW62070.1"/>
    <property type="molecule type" value="Genomic_DNA"/>
</dbReference>
<dbReference type="InterPro" id="IPR028098">
    <property type="entry name" value="Glyco_trans_4-like_N"/>
</dbReference>
<proteinExistence type="inferred from homology"/>
<evidence type="ECO:0000313" key="6">
    <source>
        <dbReference type="EMBL" id="TKW62070.1"/>
    </source>
</evidence>
<gene>
    <name evidence="6" type="ORF">DI628_05480</name>
</gene>
<evidence type="ECO:0000259" key="4">
    <source>
        <dbReference type="Pfam" id="PF00534"/>
    </source>
</evidence>
<evidence type="ECO:0000259" key="5">
    <source>
        <dbReference type="Pfam" id="PF13439"/>
    </source>
</evidence>
<dbReference type="PANTHER" id="PTHR12526:SF640">
    <property type="entry name" value="COLANIC ACID BIOSYNTHESIS GLYCOSYLTRANSFERASE WCAL-RELATED"/>
    <property type="match status" value="1"/>
</dbReference>
<feature type="domain" description="Glycosyltransferase subfamily 4-like N-terminal" evidence="5">
    <location>
        <begin position="29"/>
        <end position="184"/>
    </location>
</feature>
<protein>
    <submittedName>
        <fullName evidence="6">Glycosyltransferase family 4 protein</fullName>
    </submittedName>
</protein>
<evidence type="ECO:0000313" key="7">
    <source>
        <dbReference type="Proteomes" id="UP000320948"/>
    </source>
</evidence>
<dbReference type="Pfam" id="PF00534">
    <property type="entry name" value="Glycos_transf_1"/>
    <property type="match status" value="1"/>
</dbReference>
<feature type="domain" description="Glycosyl transferase family 1" evidence="4">
    <location>
        <begin position="200"/>
        <end position="376"/>
    </location>
</feature>
<dbReference type="CDD" id="cd03819">
    <property type="entry name" value="GT4_WavL-like"/>
    <property type="match status" value="1"/>
</dbReference>
<dbReference type="Gene3D" id="3.40.50.2000">
    <property type="entry name" value="Glycogen Phosphorylase B"/>
    <property type="match status" value="2"/>
</dbReference>
<comment type="caution">
    <text evidence="6">The sequence shown here is derived from an EMBL/GenBank/DDBJ whole genome shotgun (WGS) entry which is preliminary data.</text>
</comment>
<name>A0A6N4R7C7_BLAVI</name>
<accession>A0A6N4R7C7</accession>
<evidence type="ECO:0000256" key="2">
    <source>
        <dbReference type="ARBA" id="ARBA00022676"/>
    </source>
</evidence>
<sequence>MAHTTLHTHGVAPTDSPVVLQVLPALKDGGVETSAIEMANYIKAQGWQPIVASAGGPKAGLLAAAAIPQLTLPLASKSPWIILGNAVRLARFIRDHKVTLVHARSRAPAWSAWLASRWTGVTYITTFHGTYGLSGGWFKHYYNSVMVRGPRVIANSLFIRDHIIENYAIPSEQIDIATRGVDPDVWNPALFDKNAVAATRAEIDVAEGVPLMVMAGRITKWKGHDLVIEALGQIADLPWVIAIVGAPDKNGAYAQQLKARAAQLGIADRIRWLGSRSDLPRLLAASQLALSGSTQPEAFGRVAIEAMAMGVPVVATGHGGSLETVVDGKTGWLVRPEPNPEPASFGVFTPQAFAEKLREALQNPKQLATMSKAARTHVLGIFTVERCCAAEMQAYRKVLGLDTPSARAKNKKKAAA</sequence>
<dbReference type="AlphaFoldDB" id="A0A6N4R7C7"/>
<keyword evidence="2" id="KW-0328">Glycosyltransferase</keyword>
<organism evidence="6 7">
    <name type="scientific">Blastochloris viridis</name>
    <name type="common">Rhodopseudomonas viridis</name>
    <dbReference type="NCBI Taxonomy" id="1079"/>
    <lineage>
        <taxon>Bacteria</taxon>
        <taxon>Pseudomonadati</taxon>
        <taxon>Pseudomonadota</taxon>
        <taxon>Alphaproteobacteria</taxon>
        <taxon>Hyphomicrobiales</taxon>
        <taxon>Blastochloridaceae</taxon>
        <taxon>Blastochloris</taxon>
    </lineage>
</organism>
<dbReference type="SUPFAM" id="SSF53756">
    <property type="entry name" value="UDP-Glycosyltransferase/glycogen phosphorylase"/>
    <property type="match status" value="1"/>
</dbReference>
<dbReference type="GO" id="GO:0016757">
    <property type="term" value="F:glycosyltransferase activity"/>
    <property type="evidence" value="ECO:0007669"/>
    <property type="project" value="UniProtKB-KW"/>
</dbReference>
<reference evidence="6 7" key="1">
    <citation type="journal article" date="2017" name="Nat. Commun.">
        <title>In situ click chemistry generation of cyclooxygenase-2 inhibitors.</title>
        <authorList>
            <person name="Bhardwaj A."/>
            <person name="Kaur J."/>
            <person name="Wuest M."/>
            <person name="Wuest F."/>
        </authorList>
    </citation>
    <scope>NUCLEOTIDE SEQUENCE [LARGE SCALE GENOMIC DNA]</scope>
    <source>
        <strain evidence="6">S2_018_000_R2_106</strain>
    </source>
</reference>
<comment type="similarity">
    <text evidence="1">Belongs to the glycosyltransferase group 1 family. Glycosyltransferase 4 subfamily.</text>
</comment>
<dbReference type="Pfam" id="PF13439">
    <property type="entry name" value="Glyco_transf_4"/>
    <property type="match status" value="1"/>
</dbReference>